<dbReference type="Proteomes" id="UP001171606">
    <property type="component" value="Unassembled WGS sequence"/>
</dbReference>
<evidence type="ECO:0000313" key="3">
    <source>
        <dbReference type="EMBL" id="MDN7934694.1"/>
    </source>
</evidence>
<dbReference type="CDD" id="cd17470">
    <property type="entry name" value="T3SS_Flik_C"/>
    <property type="match status" value="1"/>
</dbReference>
<organism evidence="3 4">
    <name type="scientific">Burkholderia metallica</name>
    <dbReference type="NCBI Taxonomy" id="488729"/>
    <lineage>
        <taxon>Bacteria</taxon>
        <taxon>Pseudomonadati</taxon>
        <taxon>Pseudomonadota</taxon>
        <taxon>Betaproteobacteria</taxon>
        <taxon>Burkholderiales</taxon>
        <taxon>Burkholderiaceae</taxon>
        <taxon>Burkholderia</taxon>
        <taxon>Burkholderia cepacia complex</taxon>
    </lineage>
</organism>
<evidence type="ECO:0000259" key="2">
    <source>
        <dbReference type="Pfam" id="PF02120"/>
    </source>
</evidence>
<dbReference type="Gene3D" id="3.30.750.140">
    <property type="match status" value="1"/>
</dbReference>
<dbReference type="EMBL" id="JAUJSQ010000011">
    <property type="protein sequence ID" value="MDN7934694.1"/>
    <property type="molecule type" value="Genomic_DNA"/>
</dbReference>
<keyword evidence="4" id="KW-1185">Reference proteome</keyword>
<dbReference type="InterPro" id="IPR038610">
    <property type="entry name" value="FliK-like_C_sf"/>
</dbReference>
<accession>A0ABT8PHU2</accession>
<feature type="compositionally biased region" description="Basic and acidic residues" evidence="1">
    <location>
        <begin position="311"/>
        <end position="335"/>
    </location>
</feature>
<keyword evidence="3" id="KW-0282">Flagellum</keyword>
<dbReference type="RefSeq" id="WP_301756842.1">
    <property type="nucleotide sequence ID" value="NZ_JAUJSQ010000011.1"/>
</dbReference>
<feature type="region of interest" description="Disordered" evidence="1">
    <location>
        <begin position="309"/>
        <end position="351"/>
    </location>
</feature>
<protein>
    <submittedName>
        <fullName evidence="3">Flagellar hook-length control protein FliK</fullName>
    </submittedName>
</protein>
<evidence type="ECO:0000256" key="1">
    <source>
        <dbReference type="SAM" id="MobiDB-lite"/>
    </source>
</evidence>
<comment type="caution">
    <text evidence="3">The sequence shown here is derived from an EMBL/GenBank/DDBJ whole genome shotgun (WGS) entry which is preliminary data.</text>
</comment>
<gene>
    <name evidence="3" type="ORF">QZM52_25790</name>
</gene>
<dbReference type="InterPro" id="IPR021136">
    <property type="entry name" value="Flagellar_hook_control-like_C"/>
</dbReference>
<keyword evidence="3" id="KW-0969">Cilium</keyword>
<feature type="domain" description="Flagellar hook-length control protein-like C-terminal" evidence="2">
    <location>
        <begin position="235"/>
        <end position="316"/>
    </location>
</feature>
<sequence length="351" mass="36290">MASLLTGEAVALSRPDVVVLAEHGAAVSTESAVAWLTTVARTIDGMPCDDDVAGMATDVRELAVADTAVEGIAVPPFVALPAVQPSDGIDAGRDTGGRRIATRDAAGRQPIDAVVIAADAAWQPALAGAVPALPAVVVRAQMAGRDASPSANLTGFAHEPGADDIRSPVPTVTRLPVVDSGDGRSTPALHEWVSVPDNAAALKAIVQAAAMPTRPDAAAAAAPDERSRVVAALSERIAVQASQRVQHASVQLDSYGNGHVTIELRHDRGAISVHMSAADADVVRQLQAISESLRHELGTRQFHDVSVQVSRRGDHEAGDGRPRRDDPAPDREKKPGGALAFEGDTGTFEPA</sequence>
<evidence type="ECO:0000313" key="4">
    <source>
        <dbReference type="Proteomes" id="UP001171606"/>
    </source>
</evidence>
<reference evidence="3" key="1">
    <citation type="submission" date="2023-07" db="EMBL/GenBank/DDBJ databases">
        <title>A collection of bacterial strains from the Burkholderia cepacia Research Laboratory and Repository.</title>
        <authorList>
            <person name="Lipuma J."/>
            <person name="Spilker T."/>
            <person name="Caverly L."/>
        </authorList>
    </citation>
    <scope>NUCLEOTIDE SEQUENCE</scope>
    <source>
        <strain evidence="3">AU42020</strain>
    </source>
</reference>
<proteinExistence type="predicted"/>
<dbReference type="Pfam" id="PF02120">
    <property type="entry name" value="Flg_hook"/>
    <property type="match status" value="1"/>
</dbReference>
<keyword evidence="3" id="KW-0966">Cell projection</keyword>
<name>A0ABT8PHU2_9BURK</name>